<organism evidence="1 2">
    <name type="scientific">Toxocara canis</name>
    <name type="common">Canine roundworm</name>
    <dbReference type="NCBI Taxonomy" id="6265"/>
    <lineage>
        <taxon>Eukaryota</taxon>
        <taxon>Metazoa</taxon>
        <taxon>Ecdysozoa</taxon>
        <taxon>Nematoda</taxon>
        <taxon>Chromadorea</taxon>
        <taxon>Rhabditida</taxon>
        <taxon>Spirurina</taxon>
        <taxon>Ascaridomorpha</taxon>
        <taxon>Ascaridoidea</taxon>
        <taxon>Toxocaridae</taxon>
        <taxon>Toxocara</taxon>
    </lineage>
</organism>
<dbReference type="AlphaFoldDB" id="A0A0B2VBG6"/>
<evidence type="ECO:0000313" key="1">
    <source>
        <dbReference type="EMBL" id="KHN78804.1"/>
    </source>
</evidence>
<comment type="caution">
    <text evidence="1">The sequence shown here is derived from an EMBL/GenBank/DDBJ whole genome shotgun (WGS) entry which is preliminary data.</text>
</comment>
<feature type="non-terminal residue" evidence="1">
    <location>
        <position position="1"/>
    </location>
</feature>
<dbReference type="Proteomes" id="UP000031036">
    <property type="component" value="Unassembled WGS sequence"/>
</dbReference>
<evidence type="ECO:0000313" key="2">
    <source>
        <dbReference type="Proteomes" id="UP000031036"/>
    </source>
</evidence>
<accession>A0A0B2VBG6</accession>
<name>A0A0B2VBG6_TOXCA</name>
<keyword evidence="2" id="KW-1185">Reference proteome</keyword>
<proteinExistence type="predicted"/>
<reference evidence="1 2" key="1">
    <citation type="submission" date="2014-11" db="EMBL/GenBank/DDBJ databases">
        <title>Genetic blueprint of the zoonotic pathogen Toxocara canis.</title>
        <authorList>
            <person name="Zhu X.-Q."/>
            <person name="Korhonen P.K."/>
            <person name="Cai H."/>
            <person name="Young N.D."/>
            <person name="Nejsum P."/>
            <person name="von Samson-Himmelstjerna G."/>
            <person name="Boag P.R."/>
            <person name="Tan P."/>
            <person name="Li Q."/>
            <person name="Min J."/>
            <person name="Yang Y."/>
            <person name="Wang X."/>
            <person name="Fang X."/>
            <person name="Hall R.S."/>
            <person name="Hofmann A."/>
            <person name="Sternberg P.W."/>
            <person name="Jex A.R."/>
            <person name="Gasser R.B."/>
        </authorList>
    </citation>
    <scope>NUCLEOTIDE SEQUENCE [LARGE SCALE GENOMIC DNA]</scope>
    <source>
        <strain evidence="1">PN_DK_2014</strain>
    </source>
</reference>
<sequence>VFWERLFLRWLRDWKQTDGVKQTVMEWKTREKELQSKVLVLRRQLIELSKDVQLQNHSTAAQARNP</sequence>
<feature type="non-terminal residue" evidence="1">
    <location>
        <position position="66"/>
    </location>
</feature>
<gene>
    <name evidence="1" type="ORF">Tcan_00671</name>
</gene>
<protein>
    <submittedName>
        <fullName evidence="1">Uncharacterized protein</fullName>
    </submittedName>
</protein>
<dbReference type="STRING" id="6265.A0A0B2VBG6"/>
<dbReference type="EMBL" id="JPKZ01002018">
    <property type="protein sequence ID" value="KHN78804.1"/>
    <property type="molecule type" value="Genomic_DNA"/>
</dbReference>